<feature type="domain" description="HTH tetR-type" evidence="5">
    <location>
        <begin position="42"/>
        <end position="102"/>
    </location>
</feature>
<keyword evidence="2 4" id="KW-0238">DNA-binding</keyword>
<dbReference type="Gene3D" id="1.10.357.10">
    <property type="entry name" value="Tetracycline Repressor, domain 2"/>
    <property type="match status" value="1"/>
</dbReference>
<dbReference type="InterPro" id="IPR009057">
    <property type="entry name" value="Homeodomain-like_sf"/>
</dbReference>
<evidence type="ECO:0000259" key="5">
    <source>
        <dbReference type="PROSITE" id="PS50977"/>
    </source>
</evidence>
<keyword evidence="1" id="KW-0805">Transcription regulation</keyword>
<dbReference type="InterPro" id="IPR041479">
    <property type="entry name" value="TetR_CgmR_C"/>
</dbReference>
<dbReference type="PROSITE" id="PS50977">
    <property type="entry name" value="HTH_TETR_2"/>
    <property type="match status" value="1"/>
</dbReference>
<dbReference type="RefSeq" id="WP_202687542.1">
    <property type="nucleotide sequence ID" value="NZ_JAESVN010000002.1"/>
</dbReference>
<evidence type="ECO:0000313" key="6">
    <source>
        <dbReference type="EMBL" id="MBL4916726.1"/>
    </source>
</evidence>
<evidence type="ECO:0000256" key="2">
    <source>
        <dbReference type="ARBA" id="ARBA00023125"/>
    </source>
</evidence>
<evidence type="ECO:0000256" key="4">
    <source>
        <dbReference type="PROSITE-ProRule" id="PRU00335"/>
    </source>
</evidence>
<dbReference type="PANTHER" id="PTHR30055:SF234">
    <property type="entry name" value="HTH-TYPE TRANSCRIPTIONAL REGULATOR BETI"/>
    <property type="match status" value="1"/>
</dbReference>
<accession>A0A8K0XZE9</accession>
<dbReference type="InterPro" id="IPR001647">
    <property type="entry name" value="HTH_TetR"/>
</dbReference>
<keyword evidence="7" id="KW-1185">Reference proteome</keyword>
<protein>
    <submittedName>
        <fullName evidence="6">TetR/AcrR family transcriptional regulator</fullName>
    </submittedName>
</protein>
<dbReference type="Pfam" id="PF00440">
    <property type="entry name" value="TetR_N"/>
    <property type="match status" value="1"/>
</dbReference>
<keyword evidence="3" id="KW-0804">Transcription</keyword>
<dbReference type="AlphaFoldDB" id="A0A8K0XZE9"/>
<dbReference type="EMBL" id="JAESVN010000002">
    <property type="protein sequence ID" value="MBL4916726.1"/>
    <property type="molecule type" value="Genomic_DNA"/>
</dbReference>
<gene>
    <name evidence="6" type="ORF">JL811_05775</name>
</gene>
<sequence length="214" mass="23660">MIPEPRRYTVWSVKSTILENSCAHQEERHVIEHPAPEISRKSDTRRRILDAAEALARCEGSGNLSLDAVAARAGVSKGGLLYHFPSKGRLMEALVEDYLGRFAAALGAEERTGQPDAVIRAYVTQFRTECRDKKKPASGLLAALAEDPDMLSPVRRHESDFLARIRANASDPQMATLAFLAINGLRAMDLLNTQVLPPDEVDTLLDWLGKRLES</sequence>
<dbReference type="InterPro" id="IPR050109">
    <property type="entry name" value="HTH-type_TetR-like_transc_reg"/>
</dbReference>
<organism evidence="6 7">
    <name type="scientific">Szabonella alba</name>
    <dbReference type="NCBI Taxonomy" id="2804194"/>
    <lineage>
        <taxon>Bacteria</taxon>
        <taxon>Pseudomonadati</taxon>
        <taxon>Pseudomonadota</taxon>
        <taxon>Alphaproteobacteria</taxon>
        <taxon>Rhodobacterales</taxon>
        <taxon>Paracoccaceae</taxon>
        <taxon>Szabonella</taxon>
    </lineage>
</organism>
<name>A0A8K0XZE9_9RHOB</name>
<dbReference type="GO" id="GO:0000976">
    <property type="term" value="F:transcription cis-regulatory region binding"/>
    <property type="evidence" value="ECO:0007669"/>
    <property type="project" value="TreeGrafter"/>
</dbReference>
<evidence type="ECO:0000313" key="7">
    <source>
        <dbReference type="Proteomes" id="UP000648908"/>
    </source>
</evidence>
<dbReference type="PRINTS" id="PR00455">
    <property type="entry name" value="HTHTETR"/>
</dbReference>
<evidence type="ECO:0000256" key="3">
    <source>
        <dbReference type="ARBA" id="ARBA00023163"/>
    </source>
</evidence>
<dbReference type="PANTHER" id="PTHR30055">
    <property type="entry name" value="HTH-TYPE TRANSCRIPTIONAL REGULATOR RUTR"/>
    <property type="match status" value="1"/>
</dbReference>
<feature type="DNA-binding region" description="H-T-H motif" evidence="4">
    <location>
        <begin position="65"/>
        <end position="84"/>
    </location>
</feature>
<reference evidence="6" key="1">
    <citation type="submission" date="2021-01" db="EMBL/GenBank/DDBJ databases">
        <title>Tabrizicola alba sp. nov. a motile alkaliphilic bacterium isolated from a soda lake.</title>
        <authorList>
            <person name="Szuroczki S."/>
            <person name="Abbaszade G."/>
            <person name="Schumann P."/>
            <person name="Toth E."/>
        </authorList>
    </citation>
    <scope>NUCLEOTIDE SEQUENCE</scope>
    <source>
        <strain evidence="6">DMG-N-6</strain>
    </source>
</reference>
<proteinExistence type="predicted"/>
<dbReference type="SUPFAM" id="SSF46689">
    <property type="entry name" value="Homeodomain-like"/>
    <property type="match status" value="1"/>
</dbReference>
<dbReference type="Proteomes" id="UP000648908">
    <property type="component" value="Unassembled WGS sequence"/>
</dbReference>
<comment type="caution">
    <text evidence="6">The sequence shown here is derived from an EMBL/GenBank/DDBJ whole genome shotgun (WGS) entry which is preliminary data.</text>
</comment>
<dbReference type="Pfam" id="PF17937">
    <property type="entry name" value="TetR_C_28"/>
    <property type="match status" value="1"/>
</dbReference>
<evidence type="ECO:0000256" key="1">
    <source>
        <dbReference type="ARBA" id="ARBA00023015"/>
    </source>
</evidence>
<dbReference type="GO" id="GO:0003700">
    <property type="term" value="F:DNA-binding transcription factor activity"/>
    <property type="evidence" value="ECO:0007669"/>
    <property type="project" value="TreeGrafter"/>
</dbReference>